<accession>A0ABQ7JT89</accession>
<name>A0ABQ7JT89_9FUNG</name>
<organism evidence="2 3">
    <name type="scientific">Linnemannia gamsii</name>
    <dbReference type="NCBI Taxonomy" id="64522"/>
    <lineage>
        <taxon>Eukaryota</taxon>
        <taxon>Fungi</taxon>
        <taxon>Fungi incertae sedis</taxon>
        <taxon>Mucoromycota</taxon>
        <taxon>Mortierellomycotina</taxon>
        <taxon>Mortierellomycetes</taxon>
        <taxon>Mortierellales</taxon>
        <taxon>Mortierellaceae</taxon>
        <taxon>Linnemannia</taxon>
    </lineage>
</organism>
<evidence type="ECO:0000313" key="2">
    <source>
        <dbReference type="EMBL" id="KAG0284286.1"/>
    </source>
</evidence>
<sequence>MFNYNNSSNVPESSQRFVQVRQPGIQFPHQFMVPTIVRRNNGSEDSSYSERIIALEDFERALNLDPEHVVVFFRGPHQDRPINIYCTMDENEVQVNEQQVVPAPIVDFIETTLDNDYEEDQVVPEAEHVDSVQDSFDNDGDYDDPFVPRTVSPSNSSETRRRRSPRTRVRVSDKVYATTNTVRVIPTVNLTVAVKLIITVEGITAVKAKAMVIDSLIVKGNATVRGRAMVNLRTTVMLSATAKVTTTAGPTTTGRPKDTPIPIKVTTLIPIKVTTTPPRTIVTPPRTATILLRGLGIPEMDLLAFMTNDRDESPFLLLSTSFSRSLSPSNDY</sequence>
<feature type="region of interest" description="Disordered" evidence="1">
    <location>
        <begin position="132"/>
        <end position="168"/>
    </location>
</feature>
<proteinExistence type="predicted"/>
<evidence type="ECO:0000256" key="1">
    <source>
        <dbReference type="SAM" id="MobiDB-lite"/>
    </source>
</evidence>
<gene>
    <name evidence="2" type="ORF">BGZ96_011340</name>
</gene>
<evidence type="ECO:0000313" key="3">
    <source>
        <dbReference type="Proteomes" id="UP001194696"/>
    </source>
</evidence>
<dbReference type="EMBL" id="JAAAIM010000790">
    <property type="protein sequence ID" value="KAG0284286.1"/>
    <property type="molecule type" value="Genomic_DNA"/>
</dbReference>
<dbReference type="Proteomes" id="UP001194696">
    <property type="component" value="Unassembled WGS sequence"/>
</dbReference>
<comment type="caution">
    <text evidence="2">The sequence shown here is derived from an EMBL/GenBank/DDBJ whole genome shotgun (WGS) entry which is preliminary data.</text>
</comment>
<reference evidence="2 3" key="1">
    <citation type="journal article" date="2020" name="Fungal Divers.">
        <title>Resolving the Mortierellaceae phylogeny through synthesis of multi-gene phylogenetics and phylogenomics.</title>
        <authorList>
            <person name="Vandepol N."/>
            <person name="Liber J."/>
            <person name="Desiro A."/>
            <person name="Na H."/>
            <person name="Kennedy M."/>
            <person name="Barry K."/>
            <person name="Grigoriev I.V."/>
            <person name="Miller A.N."/>
            <person name="O'Donnell K."/>
            <person name="Stajich J.E."/>
            <person name="Bonito G."/>
        </authorList>
    </citation>
    <scope>NUCLEOTIDE SEQUENCE [LARGE SCALE GENOMIC DNA]</scope>
    <source>
        <strain evidence="2 3">AD045</strain>
    </source>
</reference>
<protein>
    <submittedName>
        <fullName evidence="2">Uncharacterized protein</fullName>
    </submittedName>
</protein>
<keyword evidence="3" id="KW-1185">Reference proteome</keyword>